<dbReference type="InterPro" id="IPR041577">
    <property type="entry name" value="RT_RNaseH_2"/>
</dbReference>
<accession>A0A2I0KUI6</accession>
<keyword evidence="3" id="KW-1185">Reference proteome</keyword>
<protein>
    <recommendedName>
        <fullName evidence="1">Reverse transcriptase/retrotransposon-derived protein RNase H-like domain-containing protein</fullName>
    </recommendedName>
</protein>
<comment type="caution">
    <text evidence="2">The sequence shown here is derived from an EMBL/GenBank/DDBJ whole genome shotgun (WGS) entry which is preliminary data.</text>
</comment>
<dbReference type="Pfam" id="PF17919">
    <property type="entry name" value="RT_RNaseH_2"/>
    <property type="match status" value="1"/>
</dbReference>
<sequence>MVEEDKVKTTFITMWGTFCYKVMPFGLKNARATYQWTMVTLFHDMMHEEIEVYVDDIIAKKLLGFVVSGKGIEVDPDRVKTIKELPLPSTVLEVRSFLGRLNYIARFIANLIDKCQTLFRMLRKTAAVELDNECQKAIDTVKAYLVQPPMLVLPLPDRPLILYLPVRRQSLGCMLGQKDDSTHAEQAIY</sequence>
<evidence type="ECO:0000313" key="2">
    <source>
        <dbReference type="EMBL" id="PKI71990.1"/>
    </source>
</evidence>
<dbReference type="InterPro" id="IPR043128">
    <property type="entry name" value="Rev_trsase/Diguanyl_cyclase"/>
</dbReference>
<dbReference type="Gene3D" id="3.30.70.270">
    <property type="match status" value="2"/>
</dbReference>
<evidence type="ECO:0000259" key="1">
    <source>
        <dbReference type="Pfam" id="PF17919"/>
    </source>
</evidence>
<name>A0A2I0KUI6_PUNGR</name>
<organism evidence="2 3">
    <name type="scientific">Punica granatum</name>
    <name type="common">Pomegranate</name>
    <dbReference type="NCBI Taxonomy" id="22663"/>
    <lineage>
        <taxon>Eukaryota</taxon>
        <taxon>Viridiplantae</taxon>
        <taxon>Streptophyta</taxon>
        <taxon>Embryophyta</taxon>
        <taxon>Tracheophyta</taxon>
        <taxon>Spermatophyta</taxon>
        <taxon>Magnoliopsida</taxon>
        <taxon>eudicotyledons</taxon>
        <taxon>Gunneridae</taxon>
        <taxon>Pentapetalae</taxon>
        <taxon>rosids</taxon>
        <taxon>malvids</taxon>
        <taxon>Myrtales</taxon>
        <taxon>Lythraceae</taxon>
        <taxon>Punica</taxon>
    </lineage>
</organism>
<feature type="domain" description="Reverse transcriptase/retrotransposon-derived protein RNase H-like" evidence="1">
    <location>
        <begin position="131"/>
        <end position="185"/>
    </location>
</feature>
<gene>
    <name evidence="2" type="ORF">CRG98_007606</name>
</gene>
<proteinExistence type="predicted"/>
<dbReference type="AlphaFoldDB" id="A0A2I0KUI6"/>
<reference evidence="2 3" key="1">
    <citation type="submission" date="2017-11" db="EMBL/GenBank/DDBJ databases">
        <title>De-novo sequencing of pomegranate (Punica granatum L.) genome.</title>
        <authorList>
            <person name="Akparov Z."/>
            <person name="Amiraslanov A."/>
            <person name="Hajiyeva S."/>
            <person name="Abbasov M."/>
            <person name="Kaur K."/>
            <person name="Hamwieh A."/>
            <person name="Solovyev V."/>
            <person name="Salamov A."/>
            <person name="Braich B."/>
            <person name="Kosarev P."/>
            <person name="Mahmoud A."/>
            <person name="Hajiyev E."/>
            <person name="Babayeva S."/>
            <person name="Izzatullayeva V."/>
            <person name="Mammadov A."/>
            <person name="Mammadov A."/>
            <person name="Sharifova S."/>
            <person name="Ojaghi J."/>
            <person name="Eynullazada K."/>
            <person name="Bayramov B."/>
            <person name="Abdulazimova A."/>
            <person name="Shahmuradov I."/>
        </authorList>
    </citation>
    <scope>NUCLEOTIDE SEQUENCE [LARGE SCALE GENOMIC DNA]</scope>
    <source>
        <strain evidence="3">cv. AG2017</strain>
        <tissue evidence="2">Leaf</tissue>
    </source>
</reference>
<dbReference type="InterPro" id="IPR043502">
    <property type="entry name" value="DNA/RNA_pol_sf"/>
</dbReference>
<dbReference type="Gene3D" id="3.10.10.10">
    <property type="entry name" value="HIV Type 1 Reverse Transcriptase, subunit A, domain 1"/>
    <property type="match status" value="1"/>
</dbReference>
<dbReference type="PANTHER" id="PTHR33064:SF37">
    <property type="entry name" value="RIBONUCLEASE H"/>
    <property type="match status" value="1"/>
</dbReference>
<dbReference type="SUPFAM" id="SSF56672">
    <property type="entry name" value="DNA/RNA polymerases"/>
    <property type="match status" value="1"/>
</dbReference>
<dbReference type="InterPro" id="IPR051320">
    <property type="entry name" value="Viral_Replic_Matur_Polypro"/>
</dbReference>
<dbReference type="PANTHER" id="PTHR33064">
    <property type="entry name" value="POL PROTEIN"/>
    <property type="match status" value="1"/>
</dbReference>
<evidence type="ECO:0000313" key="3">
    <source>
        <dbReference type="Proteomes" id="UP000233551"/>
    </source>
</evidence>
<dbReference type="EMBL" id="PGOL01000344">
    <property type="protein sequence ID" value="PKI71990.1"/>
    <property type="molecule type" value="Genomic_DNA"/>
</dbReference>
<dbReference type="Proteomes" id="UP000233551">
    <property type="component" value="Unassembled WGS sequence"/>
</dbReference>
<dbReference type="STRING" id="22663.A0A2I0KUI6"/>